<organism evidence="1 2">
    <name type="scientific">Pseudomonas fluorescens</name>
    <dbReference type="NCBI Taxonomy" id="294"/>
    <lineage>
        <taxon>Bacteria</taxon>
        <taxon>Pseudomonadati</taxon>
        <taxon>Pseudomonadota</taxon>
        <taxon>Gammaproteobacteria</taxon>
        <taxon>Pseudomonadales</taxon>
        <taxon>Pseudomonadaceae</taxon>
        <taxon>Pseudomonas</taxon>
    </lineage>
</organism>
<dbReference type="RefSeq" id="WP_110720169.1">
    <property type="nucleotide sequence ID" value="NZ_MOBY01000001.1"/>
</dbReference>
<protein>
    <submittedName>
        <fullName evidence="1">Phage tail protein</fullName>
    </submittedName>
</protein>
<dbReference type="SUPFAM" id="SSF88874">
    <property type="entry name" value="Receptor-binding domain of short tail fibre protein gp12"/>
    <property type="match status" value="1"/>
</dbReference>
<accession>A0A423NJ27</accession>
<proteinExistence type="predicted"/>
<comment type="caution">
    <text evidence="1">The sequence shown here is derived from an EMBL/GenBank/DDBJ whole genome shotgun (WGS) entry which is preliminary data.</text>
</comment>
<sequence>MDYPKSVPSVGLVDGRFVDENPVAGTPGSLIPAVWGNSVTEELLSVIKAAGIIPAEAATDQLLAAFKKLLSLASPMASRVTEVSGTKTLIADELGLVLISANGADVTITLPPVNALSGVRDVIVRRTDNSANRLVVQAAGNDRIRFHTHLSANGYPFLVLMGAGDWWHLRSDGSGNWWPVGRFDGSALGRIVFETSTALSPGGYGALNGREFLRAEWPWLWDHAVQSGMLRAEADRAGGWSSGDGIKTFRGPEVRGEFLRMLDEQRNIDAGRVAGSWQTGTNIAGDNGSAPAVHAIGNLATIGADPTAFLGLTYYVTATNAENFSAPYWGMARPRNIAYPGRLKLI</sequence>
<evidence type="ECO:0000313" key="1">
    <source>
        <dbReference type="EMBL" id="RON98153.1"/>
    </source>
</evidence>
<dbReference type="AlphaFoldDB" id="A0A423NJ27"/>
<reference evidence="1 2" key="1">
    <citation type="submission" date="2016-10" db="EMBL/GenBank/DDBJ databases">
        <title>Comparative genome analysis of multiple Pseudomonas spp. focuses on biocontrol and plant growth promoting traits.</title>
        <authorList>
            <person name="Tao X.-Y."/>
            <person name="Taylor C.G."/>
        </authorList>
    </citation>
    <scope>NUCLEOTIDE SEQUENCE [LARGE SCALE GENOMIC DNA]</scope>
    <source>
        <strain evidence="1 2">2F9</strain>
    </source>
</reference>
<evidence type="ECO:0000313" key="2">
    <source>
        <dbReference type="Proteomes" id="UP000283650"/>
    </source>
</evidence>
<name>A0A423NJ27_PSEFL</name>
<dbReference type="EMBL" id="MOBY01000001">
    <property type="protein sequence ID" value="RON98153.1"/>
    <property type="molecule type" value="Genomic_DNA"/>
</dbReference>
<gene>
    <name evidence="1" type="ORF">BK672_00620</name>
</gene>
<dbReference type="Proteomes" id="UP000283650">
    <property type="component" value="Unassembled WGS sequence"/>
</dbReference>